<dbReference type="InterPro" id="IPR029058">
    <property type="entry name" value="AB_hydrolase_fold"/>
</dbReference>
<accession>A0A2Y9A0R4</accession>
<evidence type="ECO:0000313" key="1">
    <source>
        <dbReference type="EMBL" id="SSA36099.1"/>
    </source>
</evidence>
<organism evidence="1 2">
    <name type="scientific">Branchiibius hedensis</name>
    <dbReference type="NCBI Taxonomy" id="672460"/>
    <lineage>
        <taxon>Bacteria</taxon>
        <taxon>Bacillati</taxon>
        <taxon>Actinomycetota</taxon>
        <taxon>Actinomycetes</taxon>
        <taxon>Micrococcales</taxon>
        <taxon>Dermacoccaceae</taxon>
        <taxon>Branchiibius</taxon>
    </lineage>
</organism>
<evidence type="ECO:0008006" key="3">
    <source>
        <dbReference type="Google" id="ProtNLM"/>
    </source>
</evidence>
<proteinExistence type="predicted"/>
<gene>
    <name evidence="1" type="ORF">SAMN04489750_3479</name>
</gene>
<dbReference type="Gene3D" id="3.40.50.1820">
    <property type="entry name" value="alpha/beta hydrolase"/>
    <property type="match status" value="1"/>
</dbReference>
<name>A0A2Y9A0R4_9MICO</name>
<dbReference type="PANTHER" id="PTHR12277">
    <property type="entry name" value="ALPHA/BETA HYDROLASE DOMAIN-CONTAINING PROTEIN"/>
    <property type="match status" value="1"/>
</dbReference>
<dbReference type="Proteomes" id="UP000250028">
    <property type="component" value="Unassembled WGS sequence"/>
</dbReference>
<dbReference type="AlphaFoldDB" id="A0A2Y9A0R4"/>
<dbReference type="EMBL" id="UESZ01000001">
    <property type="protein sequence ID" value="SSA36099.1"/>
    <property type="molecule type" value="Genomic_DNA"/>
</dbReference>
<sequence length="254" mass="27076">MASCFESVSWQPRTVRLDPVRRVVFPAPAPVAFEPLAPARLVHWAGGAMLHADVGSDVTVLHFHGNGDDLRSCQPLVADVAGRGVSIAVVEYPGYGVLADQRASSVSLLAAARAAARRFPGRVVLSGFSLGTAVATALAADGFGERLVLTAPFSSSRDLARDLRLRAFWPMLRDRFDSAALAAQITIPVLVQHGDQDRVLPFAQGQRLAELLPDATFRPLPGRGHGGLDPIIADAVVRAATHQDPSWREIPGES</sequence>
<protein>
    <recommendedName>
        <fullName evidence="3">Alpha/beta hydrolase family protein</fullName>
    </recommendedName>
</protein>
<evidence type="ECO:0000313" key="2">
    <source>
        <dbReference type="Proteomes" id="UP000250028"/>
    </source>
</evidence>
<dbReference type="SUPFAM" id="SSF53474">
    <property type="entry name" value="alpha/beta-Hydrolases"/>
    <property type="match status" value="1"/>
</dbReference>
<keyword evidence="2" id="KW-1185">Reference proteome</keyword>
<reference evidence="2" key="1">
    <citation type="submission" date="2016-10" db="EMBL/GenBank/DDBJ databases">
        <authorList>
            <person name="Varghese N."/>
            <person name="Submissions S."/>
        </authorList>
    </citation>
    <scope>NUCLEOTIDE SEQUENCE [LARGE SCALE GENOMIC DNA]</scope>
    <source>
        <strain evidence="2">DSM 22951</strain>
    </source>
</reference>